<protein>
    <submittedName>
        <fullName evidence="2">Uncharacterized protein</fullName>
    </submittedName>
</protein>
<gene>
    <name evidence="2" type="ordered locus">Lbys_1984</name>
</gene>
<sequence length="153" mass="16484">MKKSINILPFSIFLLLSYIANAQCVPASYFGTAEILKADGSPLGTTPMVGSTNYQIKVNFTNPNPTYSAPLIVISVADGFGNVPYIGAPFEYIPPAVIGKDVPVPGTSVTFNVTTVPESELGTHLYFSVRFQCGSCCPRTDGALKQYFLYANR</sequence>
<dbReference type="HOGENOM" id="CLU_1710971_0_0_10"/>
<dbReference type="KEGG" id="lby:Lbys_1984"/>
<dbReference type="STRING" id="649349.Lbys_1984"/>
<accession>E4RSE4</accession>
<organism evidence="2 3">
    <name type="scientific">Leadbetterella byssophila (strain DSM 17132 / JCM 16389 / KACC 11308 / NBRC 106382 / 4M15)</name>
    <dbReference type="NCBI Taxonomy" id="649349"/>
    <lineage>
        <taxon>Bacteria</taxon>
        <taxon>Pseudomonadati</taxon>
        <taxon>Bacteroidota</taxon>
        <taxon>Cytophagia</taxon>
        <taxon>Cytophagales</taxon>
        <taxon>Leadbetterellaceae</taxon>
        <taxon>Leadbetterella</taxon>
    </lineage>
</organism>
<feature type="signal peptide" evidence="1">
    <location>
        <begin position="1"/>
        <end position="22"/>
    </location>
</feature>
<name>E4RSE4_LEAB4</name>
<evidence type="ECO:0000256" key="1">
    <source>
        <dbReference type="SAM" id="SignalP"/>
    </source>
</evidence>
<dbReference type="EMBL" id="CP002305">
    <property type="protein sequence ID" value="ADQ17680.1"/>
    <property type="molecule type" value="Genomic_DNA"/>
</dbReference>
<evidence type="ECO:0000313" key="3">
    <source>
        <dbReference type="Proteomes" id="UP000007435"/>
    </source>
</evidence>
<dbReference type="AlphaFoldDB" id="E4RSE4"/>
<proteinExistence type="predicted"/>
<dbReference type="Proteomes" id="UP000007435">
    <property type="component" value="Chromosome"/>
</dbReference>
<keyword evidence="1" id="KW-0732">Signal</keyword>
<reference evidence="2 3" key="2">
    <citation type="journal article" date="2011" name="Stand. Genomic Sci.">
        <title>Complete genome sequence of Leadbetterella byssophila type strain (4M15).</title>
        <authorList>
            <person name="Abt B."/>
            <person name="Teshima H."/>
            <person name="Lucas S."/>
            <person name="Lapidus A."/>
            <person name="Del Rio T.G."/>
            <person name="Nolan M."/>
            <person name="Tice H."/>
            <person name="Cheng J.F."/>
            <person name="Pitluck S."/>
            <person name="Liolios K."/>
            <person name="Pagani I."/>
            <person name="Ivanova N."/>
            <person name="Mavromatis K."/>
            <person name="Pati A."/>
            <person name="Tapia R."/>
            <person name="Han C."/>
            <person name="Goodwin L."/>
            <person name="Chen A."/>
            <person name="Palaniappan K."/>
            <person name="Land M."/>
            <person name="Hauser L."/>
            <person name="Chang Y.J."/>
            <person name="Jeffries C.D."/>
            <person name="Rohde M."/>
            <person name="Goker M."/>
            <person name="Tindall B.J."/>
            <person name="Detter J.C."/>
            <person name="Woyke T."/>
            <person name="Bristow J."/>
            <person name="Eisen J.A."/>
            <person name="Markowitz V."/>
            <person name="Hugenholtz P."/>
            <person name="Klenk H.P."/>
            <person name="Kyrpides N.C."/>
        </authorList>
    </citation>
    <scope>NUCLEOTIDE SEQUENCE [LARGE SCALE GENOMIC DNA]</scope>
    <source>
        <strain evidence="3">DSM 17132 / JCM 16389 / KACC 11308 / NBRC 106382 / 4M15</strain>
    </source>
</reference>
<reference key="1">
    <citation type="submission" date="2010-11" db="EMBL/GenBank/DDBJ databases">
        <title>The complete genome of Leadbetterella byssophila DSM 17132.</title>
        <authorList>
            <consortium name="US DOE Joint Genome Institute (JGI-PGF)"/>
            <person name="Lucas S."/>
            <person name="Copeland A."/>
            <person name="Lapidus A."/>
            <person name="Glavina del Rio T."/>
            <person name="Dalin E."/>
            <person name="Tice H."/>
            <person name="Bruce D."/>
            <person name="Goodwin L."/>
            <person name="Pitluck S."/>
            <person name="Kyrpides N."/>
            <person name="Mavromatis K."/>
            <person name="Ivanova N."/>
            <person name="Teshima H."/>
            <person name="Brettin T."/>
            <person name="Detter J.C."/>
            <person name="Han C."/>
            <person name="Tapia R."/>
            <person name="Land M."/>
            <person name="Hauser L."/>
            <person name="Markowitz V."/>
            <person name="Cheng J.-F."/>
            <person name="Hugenholtz P."/>
            <person name="Woyke T."/>
            <person name="Wu D."/>
            <person name="Tindall B."/>
            <person name="Pomrenke H.G."/>
            <person name="Brambilla E."/>
            <person name="Klenk H.-P."/>
            <person name="Eisen J.A."/>
        </authorList>
    </citation>
    <scope>NUCLEOTIDE SEQUENCE [LARGE SCALE GENOMIC DNA]</scope>
    <source>
        <strain>DSM 17132</strain>
    </source>
</reference>
<dbReference type="RefSeq" id="WP_013408726.1">
    <property type="nucleotide sequence ID" value="NC_014655.1"/>
</dbReference>
<feature type="chain" id="PRO_5003186894" evidence="1">
    <location>
        <begin position="23"/>
        <end position="153"/>
    </location>
</feature>
<keyword evidence="3" id="KW-1185">Reference proteome</keyword>
<evidence type="ECO:0000313" key="2">
    <source>
        <dbReference type="EMBL" id="ADQ17680.1"/>
    </source>
</evidence>